<gene>
    <name evidence="2" type="ORF">FHL15_003013</name>
</gene>
<dbReference type="EMBL" id="VFLP01000012">
    <property type="protein sequence ID" value="TRX96289.1"/>
    <property type="molecule type" value="Genomic_DNA"/>
</dbReference>
<evidence type="ECO:0000313" key="3">
    <source>
        <dbReference type="Proteomes" id="UP000319160"/>
    </source>
</evidence>
<feature type="compositionally biased region" description="Basic and acidic residues" evidence="1">
    <location>
        <begin position="1"/>
        <end position="12"/>
    </location>
</feature>
<feature type="compositionally biased region" description="Basic and acidic residues" evidence="1">
    <location>
        <begin position="19"/>
        <end position="30"/>
    </location>
</feature>
<evidence type="ECO:0000256" key="1">
    <source>
        <dbReference type="SAM" id="MobiDB-lite"/>
    </source>
</evidence>
<keyword evidence="3" id="KW-1185">Reference proteome</keyword>
<organism evidence="2 3">
    <name type="scientific">Xylaria flabelliformis</name>
    <dbReference type="NCBI Taxonomy" id="2512241"/>
    <lineage>
        <taxon>Eukaryota</taxon>
        <taxon>Fungi</taxon>
        <taxon>Dikarya</taxon>
        <taxon>Ascomycota</taxon>
        <taxon>Pezizomycotina</taxon>
        <taxon>Sordariomycetes</taxon>
        <taxon>Xylariomycetidae</taxon>
        <taxon>Xylariales</taxon>
        <taxon>Xylariaceae</taxon>
        <taxon>Xylaria</taxon>
    </lineage>
</organism>
<feature type="region of interest" description="Disordered" evidence="1">
    <location>
        <begin position="1"/>
        <end position="204"/>
    </location>
</feature>
<evidence type="ECO:0000313" key="2">
    <source>
        <dbReference type="EMBL" id="TRX96289.1"/>
    </source>
</evidence>
<dbReference type="AlphaFoldDB" id="A0A553I7V4"/>
<accession>A0A553I7V4</accession>
<dbReference type="OrthoDB" id="10425804at2759"/>
<feature type="compositionally biased region" description="Low complexity" evidence="1">
    <location>
        <begin position="115"/>
        <end position="133"/>
    </location>
</feature>
<feature type="compositionally biased region" description="Basic and acidic residues" evidence="1">
    <location>
        <begin position="90"/>
        <end position="101"/>
    </location>
</feature>
<comment type="caution">
    <text evidence="2">The sequence shown here is derived from an EMBL/GenBank/DDBJ whole genome shotgun (WGS) entry which is preliminary data.</text>
</comment>
<reference evidence="3" key="1">
    <citation type="submission" date="2019-06" db="EMBL/GenBank/DDBJ databases">
        <title>Draft genome sequence of the griseofulvin-producing fungus Xylaria cubensis strain G536.</title>
        <authorList>
            <person name="Mead M.E."/>
            <person name="Raja H.A."/>
            <person name="Steenwyk J.L."/>
            <person name="Knowles S.L."/>
            <person name="Oberlies N.H."/>
            <person name="Rokas A."/>
        </authorList>
    </citation>
    <scope>NUCLEOTIDE SEQUENCE [LARGE SCALE GENOMIC DNA]</scope>
    <source>
        <strain evidence="3">G536</strain>
    </source>
</reference>
<feature type="compositionally biased region" description="Acidic residues" evidence="1">
    <location>
        <begin position="154"/>
        <end position="204"/>
    </location>
</feature>
<feature type="compositionally biased region" description="Basic and acidic residues" evidence="1">
    <location>
        <begin position="57"/>
        <end position="66"/>
    </location>
</feature>
<protein>
    <submittedName>
        <fullName evidence="2">Uncharacterized protein</fullName>
    </submittedName>
</protein>
<sequence length="204" mass="23312">MGESHKEWIEHRKVFRSLDAIDREENDRKQQNTGSENNRRYETYSRALPHRYPPSRETPRSSERENTSTTPPGWLSFEKKRSIDHNQGSRFKEEHQNDRGYKATTGEYMRDKSSETCSSTSSGGNQDGSGQSDTHGEKKGNGSYGYQGPAYFESDSDSDSDSSSDSDSDPEDGKDEDDYDNDDYDDDSNYDDYGDEGDFDDDDY</sequence>
<dbReference type="Proteomes" id="UP000319160">
    <property type="component" value="Unassembled WGS sequence"/>
</dbReference>
<name>A0A553I7V4_9PEZI</name>
<proteinExistence type="predicted"/>